<dbReference type="eggNOG" id="KOG0017">
    <property type="taxonomic scope" value="Eukaryota"/>
</dbReference>
<dbReference type="OrthoDB" id="533833at2759"/>
<evidence type="ECO:0000256" key="1">
    <source>
        <dbReference type="ARBA" id="ARBA00023027"/>
    </source>
</evidence>
<reference evidence="4" key="1">
    <citation type="journal article" date="2013" name="Nat. Genet.">
        <title>The Capsella rubella genome and the genomic consequences of rapid mating system evolution.</title>
        <authorList>
            <person name="Slotte T."/>
            <person name="Hazzouri K.M."/>
            <person name="Agren J.A."/>
            <person name="Koenig D."/>
            <person name="Maumus F."/>
            <person name="Guo Y.L."/>
            <person name="Steige K."/>
            <person name="Platts A.E."/>
            <person name="Escobar J.S."/>
            <person name="Newman L.K."/>
            <person name="Wang W."/>
            <person name="Mandakova T."/>
            <person name="Vello E."/>
            <person name="Smith L.M."/>
            <person name="Henz S.R."/>
            <person name="Steffen J."/>
            <person name="Takuno S."/>
            <person name="Brandvain Y."/>
            <person name="Coop G."/>
            <person name="Andolfatto P."/>
            <person name="Hu T.T."/>
            <person name="Blanchette M."/>
            <person name="Clark R.M."/>
            <person name="Quesneville H."/>
            <person name="Nordborg M."/>
            <person name="Gaut B.S."/>
            <person name="Lysak M.A."/>
            <person name="Jenkins J."/>
            <person name="Grimwood J."/>
            <person name="Chapman J."/>
            <person name="Prochnik S."/>
            <person name="Shu S."/>
            <person name="Rokhsar D."/>
            <person name="Schmutz J."/>
            <person name="Weigel D."/>
            <person name="Wright S.I."/>
        </authorList>
    </citation>
    <scope>NUCLEOTIDE SEQUENCE [LARGE SCALE GENOMIC DNA]</scope>
    <source>
        <strain evidence="4">cv. Monte Gargano</strain>
    </source>
</reference>
<dbReference type="InterPro" id="IPR000157">
    <property type="entry name" value="TIR_dom"/>
</dbReference>
<feature type="domain" description="TIR" evidence="2">
    <location>
        <begin position="10"/>
        <end position="179"/>
    </location>
</feature>
<dbReference type="PANTHER" id="PTHR48478">
    <property type="entry name" value="LECTIN-LIKE"/>
    <property type="match status" value="1"/>
</dbReference>
<name>R0EWF9_9BRAS</name>
<dbReference type="PROSITE" id="PS50104">
    <property type="entry name" value="TIR"/>
    <property type="match status" value="1"/>
</dbReference>
<keyword evidence="1" id="KW-0520">NAD</keyword>
<dbReference type="Pfam" id="PF14299">
    <property type="entry name" value="PP2"/>
    <property type="match status" value="1"/>
</dbReference>
<dbReference type="InterPro" id="IPR035897">
    <property type="entry name" value="Toll_tir_struct_dom_sf"/>
</dbReference>
<dbReference type="KEGG" id="crb:17876173"/>
<sequence length="385" mass="44771">MTRASFVSSKGPRVFINFRGKDLRKTFICFLVTALRKGNINVYIDEDEERGKKLTTLFERIRESEIVLVIFSEGYTESKWCLDELVEITERVEQEKLRVIPIFYKLDIAVVKHFQGKFGDQLKDLVSRCDNTKPESSSQKWKEAVVTICQRFALNLPEDSDKTDEEFISIIVEDVRKMLLDTSAGRNGKTLQNDKASNEEAVAEQVKVDKSKNMTKILPVQPYESKIWVLEARELSITWSHNPIYWLWIPLRLFPSQNQKTPREPGNKEVAYLRNVCWLNITGKFDTQCLSPRTRYEVVFVVVWIGSKWKGPVNVQLVVPKSMGKLQERSVNIYDIETIKWMDIPVGEFTTLNKNMGEISFAMWNYDCDLWKSGLFIKCVEIRPK</sequence>
<gene>
    <name evidence="3" type="ORF">CARUB_v10026583mg</name>
</gene>
<evidence type="ECO:0000313" key="4">
    <source>
        <dbReference type="Proteomes" id="UP000029121"/>
    </source>
</evidence>
<protein>
    <recommendedName>
        <fullName evidence="2">TIR domain-containing protein</fullName>
    </recommendedName>
</protein>
<accession>R0EWF9</accession>
<dbReference type="GO" id="GO:0007165">
    <property type="term" value="P:signal transduction"/>
    <property type="evidence" value="ECO:0007669"/>
    <property type="project" value="InterPro"/>
</dbReference>
<dbReference type="SUPFAM" id="SSF52200">
    <property type="entry name" value="Toll/Interleukin receptor TIR domain"/>
    <property type="match status" value="1"/>
</dbReference>
<dbReference type="GO" id="GO:0030246">
    <property type="term" value="F:carbohydrate binding"/>
    <property type="evidence" value="ECO:0007669"/>
    <property type="project" value="InterPro"/>
</dbReference>
<dbReference type="PANTHER" id="PTHR48478:SF1">
    <property type="entry name" value="LECTIN-LIKE"/>
    <property type="match status" value="1"/>
</dbReference>
<evidence type="ECO:0000259" key="2">
    <source>
        <dbReference type="PROSITE" id="PS50104"/>
    </source>
</evidence>
<dbReference type="Gene3D" id="3.40.50.10140">
    <property type="entry name" value="Toll/interleukin-1 receptor homology (TIR) domain"/>
    <property type="match status" value="1"/>
</dbReference>
<dbReference type="AlphaFoldDB" id="R0EWF9"/>
<dbReference type="STRING" id="81985.R0EWF9"/>
<dbReference type="SMART" id="SM00255">
    <property type="entry name" value="TIR"/>
    <property type="match status" value="1"/>
</dbReference>
<proteinExistence type="predicted"/>
<dbReference type="InterPro" id="IPR025886">
    <property type="entry name" value="PP2-like"/>
</dbReference>
<dbReference type="InterPro" id="IPR052147">
    <property type="entry name" value="PP2-like/Lectin"/>
</dbReference>
<organism evidence="3 4">
    <name type="scientific">Capsella rubella</name>
    <dbReference type="NCBI Taxonomy" id="81985"/>
    <lineage>
        <taxon>Eukaryota</taxon>
        <taxon>Viridiplantae</taxon>
        <taxon>Streptophyta</taxon>
        <taxon>Embryophyta</taxon>
        <taxon>Tracheophyta</taxon>
        <taxon>Spermatophyta</taxon>
        <taxon>Magnoliopsida</taxon>
        <taxon>eudicotyledons</taxon>
        <taxon>Gunneridae</taxon>
        <taxon>Pentapetalae</taxon>
        <taxon>rosids</taxon>
        <taxon>malvids</taxon>
        <taxon>Brassicales</taxon>
        <taxon>Brassicaceae</taxon>
        <taxon>Camelineae</taxon>
        <taxon>Capsella</taxon>
    </lineage>
</organism>
<dbReference type="Pfam" id="PF01582">
    <property type="entry name" value="TIR"/>
    <property type="match status" value="1"/>
</dbReference>
<dbReference type="Proteomes" id="UP000029121">
    <property type="component" value="Unassembled WGS sequence"/>
</dbReference>
<dbReference type="FunFam" id="3.40.50.10140:FF:000007">
    <property type="entry name" value="Disease resistance protein (TIR-NBS-LRR class)"/>
    <property type="match status" value="1"/>
</dbReference>
<dbReference type="EMBL" id="KB870812">
    <property type="protein sequence ID" value="EOA13517.1"/>
    <property type="molecule type" value="Genomic_DNA"/>
</dbReference>
<evidence type="ECO:0000313" key="3">
    <source>
        <dbReference type="EMBL" id="EOA13517.1"/>
    </source>
</evidence>
<keyword evidence="4" id="KW-1185">Reference proteome</keyword>